<feature type="repeat" description="TPR" evidence="3">
    <location>
        <begin position="243"/>
        <end position="276"/>
    </location>
</feature>
<evidence type="ECO:0000313" key="6">
    <source>
        <dbReference type="EMBL" id="WQD40588.1"/>
    </source>
</evidence>
<dbReference type="SUPFAM" id="SSF48452">
    <property type="entry name" value="TPR-like"/>
    <property type="match status" value="1"/>
</dbReference>
<feature type="chain" id="PRO_5046960163" evidence="5">
    <location>
        <begin position="34"/>
        <end position="294"/>
    </location>
</feature>
<dbReference type="InterPro" id="IPR019734">
    <property type="entry name" value="TPR_rpt"/>
</dbReference>
<dbReference type="PANTHER" id="PTHR45586">
    <property type="entry name" value="TPR REPEAT-CONTAINING PROTEIN PA4667"/>
    <property type="match status" value="1"/>
</dbReference>
<organism evidence="6 7">
    <name type="scientific">Niabella yanshanensis</name>
    <dbReference type="NCBI Taxonomy" id="577386"/>
    <lineage>
        <taxon>Bacteria</taxon>
        <taxon>Pseudomonadati</taxon>
        <taxon>Bacteroidota</taxon>
        <taxon>Chitinophagia</taxon>
        <taxon>Chitinophagales</taxon>
        <taxon>Chitinophagaceae</taxon>
        <taxon>Niabella</taxon>
    </lineage>
</organism>
<protein>
    <submittedName>
        <fullName evidence="6">Tetratricopeptide repeat protein</fullName>
    </submittedName>
</protein>
<name>A0ABZ0WCL4_9BACT</name>
<keyword evidence="1" id="KW-0677">Repeat</keyword>
<dbReference type="Pfam" id="PF14559">
    <property type="entry name" value="TPR_19"/>
    <property type="match status" value="1"/>
</dbReference>
<evidence type="ECO:0000256" key="4">
    <source>
        <dbReference type="SAM" id="MobiDB-lite"/>
    </source>
</evidence>
<dbReference type="InterPro" id="IPR011990">
    <property type="entry name" value="TPR-like_helical_dom_sf"/>
</dbReference>
<dbReference type="PROSITE" id="PS50005">
    <property type="entry name" value="TPR"/>
    <property type="match status" value="1"/>
</dbReference>
<dbReference type="RefSeq" id="WP_245957637.1">
    <property type="nucleotide sequence ID" value="NZ_CP139960.1"/>
</dbReference>
<dbReference type="EMBL" id="CP139960">
    <property type="protein sequence ID" value="WQD40588.1"/>
    <property type="molecule type" value="Genomic_DNA"/>
</dbReference>
<feature type="signal peptide" evidence="5">
    <location>
        <begin position="1"/>
        <end position="33"/>
    </location>
</feature>
<dbReference type="InterPro" id="IPR051012">
    <property type="entry name" value="CellSynth/LPSAsmb/PSIAsmb"/>
</dbReference>
<evidence type="ECO:0000313" key="7">
    <source>
        <dbReference type="Proteomes" id="UP001325680"/>
    </source>
</evidence>
<keyword evidence="5" id="KW-0732">Signal</keyword>
<feature type="region of interest" description="Disordered" evidence="4">
    <location>
        <begin position="30"/>
        <end position="53"/>
    </location>
</feature>
<accession>A0ABZ0WCL4</accession>
<keyword evidence="7" id="KW-1185">Reference proteome</keyword>
<reference evidence="6 7" key="1">
    <citation type="submission" date="2023-12" db="EMBL/GenBank/DDBJ databases">
        <title>Genome sequencing and assembly of bacterial species from a model synthetic community.</title>
        <authorList>
            <person name="Hogle S.L."/>
        </authorList>
    </citation>
    <scope>NUCLEOTIDE SEQUENCE [LARGE SCALE GENOMIC DNA]</scope>
    <source>
        <strain evidence="6 7">HAMBI_3031</strain>
    </source>
</reference>
<dbReference type="Gene3D" id="1.25.40.10">
    <property type="entry name" value="Tetratricopeptide repeat domain"/>
    <property type="match status" value="1"/>
</dbReference>
<evidence type="ECO:0000256" key="5">
    <source>
        <dbReference type="SAM" id="SignalP"/>
    </source>
</evidence>
<evidence type="ECO:0000256" key="2">
    <source>
        <dbReference type="ARBA" id="ARBA00022803"/>
    </source>
</evidence>
<dbReference type="Proteomes" id="UP001325680">
    <property type="component" value="Chromosome"/>
</dbReference>
<keyword evidence="2 3" id="KW-0802">TPR repeat</keyword>
<dbReference type="SMART" id="SM00028">
    <property type="entry name" value="TPR"/>
    <property type="match status" value="2"/>
</dbReference>
<dbReference type="PANTHER" id="PTHR45586:SF1">
    <property type="entry name" value="LIPOPOLYSACCHARIDE ASSEMBLY PROTEIN B"/>
    <property type="match status" value="1"/>
</dbReference>
<evidence type="ECO:0000256" key="1">
    <source>
        <dbReference type="ARBA" id="ARBA00022737"/>
    </source>
</evidence>
<proteinExistence type="predicted"/>
<evidence type="ECO:0000256" key="3">
    <source>
        <dbReference type="PROSITE-ProRule" id="PRU00339"/>
    </source>
</evidence>
<gene>
    <name evidence="6" type="ORF">U0035_10555</name>
</gene>
<sequence>MKKPQYITIFVALAALCLLWAFGSIKPPAQANAHEGHQHEHAGQPGEGTVSTSSFSIDSALTAAKGTLLPAGAARLTSLESTIEKSPDQVQKIQAFRAISMYWKDSVKAFIPYAWYVAEGARLENSEKNLNFAGHLFLNNLQHVENGEMAKWMALQAKDLFERSLKLNPDNDSAKVGLGSTYMFGGISNAPMEGIAKIREVVAKDSTNLYAQMTLAMGSLMSGQTDKAKERLETIIRLDSKNLQALLLLADIYEKQDKKQEAIRYYQKALPLATEHTEMRAELQKRIDALKKQN</sequence>